<keyword evidence="2" id="KW-0178">Competence</keyword>
<evidence type="ECO:0000256" key="3">
    <source>
        <dbReference type="SAM" id="Phobius"/>
    </source>
</evidence>
<dbReference type="Pfam" id="PF07963">
    <property type="entry name" value="N_methyl"/>
    <property type="match status" value="1"/>
</dbReference>
<dbReference type="GO" id="GO:0030420">
    <property type="term" value="P:establishment of competence for transformation"/>
    <property type="evidence" value="ECO:0007669"/>
    <property type="project" value="UniProtKB-KW"/>
</dbReference>
<evidence type="ECO:0000256" key="2">
    <source>
        <dbReference type="ARBA" id="ARBA00023287"/>
    </source>
</evidence>
<organism evidence="4 5">
    <name type="scientific">Lysinibacillus sphaericus</name>
    <name type="common">Bacillus sphaericus</name>
    <dbReference type="NCBI Taxonomy" id="1421"/>
    <lineage>
        <taxon>Bacteria</taxon>
        <taxon>Bacillati</taxon>
        <taxon>Bacillota</taxon>
        <taxon>Bacilli</taxon>
        <taxon>Bacillales</taxon>
        <taxon>Bacillaceae</taxon>
        <taxon>Lysinibacillus</taxon>
    </lineage>
</organism>
<dbReference type="NCBIfam" id="TIGR02532">
    <property type="entry name" value="IV_pilin_GFxxxE"/>
    <property type="match status" value="1"/>
</dbReference>
<comment type="caution">
    <text evidence="4">The sequence shown here is derived from an EMBL/GenBank/DDBJ whole genome shotgun (WGS) entry which is preliminary data.</text>
</comment>
<keyword evidence="3" id="KW-0812">Transmembrane</keyword>
<evidence type="ECO:0000313" key="5">
    <source>
        <dbReference type="Proteomes" id="UP000317944"/>
    </source>
</evidence>
<comment type="subcellular location">
    <subcellularLocation>
        <location evidence="1">Cell surface</location>
    </subcellularLocation>
</comment>
<keyword evidence="3" id="KW-1133">Transmembrane helix</keyword>
<feature type="transmembrane region" description="Helical" evidence="3">
    <location>
        <begin position="12"/>
        <end position="38"/>
    </location>
</feature>
<reference evidence="4 5" key="1">
    <citation type="submission" date="2018-03" db="EMBL/GenBank/DDBJ databases">
        <title>Aerobic endospore-forming bacteria genome sequencing and assembly.</title>
        <authorList>
            <person name="Cavalcante D.A."/>
            <person name="Driks A."/>
            <person name="Putonti C."/>
            <person name="De-Souza M.T."/>
        </authorList>
    </citation>
    <scope>NUCLEOTIDE SEQUENCE [LARGE SCALE GENOMIC DNA]</scope>
    <source>
        <strain evidence="4 5">SDF0037</strain>
    </source>
</reference>
<proteinExistence type="predicted"/>
<sequence length="192" mass="22116">MCQLNKYMKNQNGLTLIELLATIVILAIVSTFIFSILVKTLETNQNIQQETMLRDEADLIISKFIKTLYTTNQSHIVRNISNQYIEVTNDLSKCKKNDDGKWIITSECEKTLEPIGFKTENSTTYIHFKKEKYKVQNSNIKISENSKITGNPIVESIYTINLKLQIIKKRSGNDQTKTMEFKNQIEPIVSSK</sequence>
<dbReference type="EMBL" id="SADV01000002">
    <property type="protein sequence ID" value="TQR38480.1"/>
    <property type="molecule type" value="Genomic_DNA"/>
</dbReference>
<dbReference type="InterPro" id="IPR012902">
    <property type="entry name" value="N_methyl_site"/>
</dbReference>
<gene>
    <name evidence="4" type="ORF">C7Y47_02620</name>
</gene>
<name>A0A544UXB0_LYSSH</name>
<dbReference type="Proteomes" id="UP000317944">
    <property type="component" value="Unassembled WGS sequence"/>
</dbReference>
<evidence type="ECO:0000313" key="4">
    <source>
        <dbReference type="EMBL" id="TQR38480.1"/>
    </source>
</evidence>
<dbReference type="GO" id="GO:0009986">
    <property type="term" value="C:cell surface"/>
    <property type="evidence" value="ECO:0007669"/>
    <property type="project" value="UniProtKB-SubCell"/>
</dbReference>
<keyword evidence="3" id="KW-0472">Membrane</keyword>
<dbReference type="AlphaFoldDB" id="A0A544UXB0"/>
<evidence type="ECO:0000256" key="1">
    <source>
        <dbReference type="ARBA" id="ARBA00004241"/>
    </source>
</evidence>
<accession>A0A544UXB0</accession>
<protein>
    <submittedName>
        <fullName evidence="4">Prepilin-type N-terminal cleavage/methylation domain-containing protein</fullName>
    </submittedName>
</protein>
<dbReference type="OrthoDB" id="2967834at2"/>